<dbReference type="EMBL" id="MU003505">
    <property type="protein sequence ID" value="KAF2471428.1"/>
    <property type="molecule type" value="Genomic_DNA"/>
</dbReference>
<dbReference type="Proteomes" id="UP000799755">
    <property type="component" value="Unassembled WGS sequence"/>
</dbReference>
<evidence type="ECO:0000313" key="2">
    <source>
        <dbReference type="Proteomes" id="UP000799755"/>
    </source>
</evidence>
<comment type="caution">
    <text evidence="1">The sequence shown here is derived from an EMBL/GenBank/DDBJ whole genome shotgun (WGS) entry which is preliminary data.</text>
</comment>
<sequence>MSLTLSKTRLRNLKYYRQMELWAFNGHLYRSNSSEIASLKPTGYCTPAGFPLKIAMGDDNNFQCQISRCEALPLSIYPTGSWNSQDVDHDHNTIRPVPGETYISHLSSVTIDALRNRAFHVGIEKGQGTIAAVGGLYSCAPKLRCRFSKWEGLTGCFASTAAIHSLGSHLFRLGSPIRSVPSSHYQSQLNASPSSTSMGMFQSFVFPQVI</sequence>
<keyword evidence="2" id="KW-1185">Reference proteome</keyword>
<gene>
    <name evidence="1" type="ORF">BDR25DRAFT_354668</name>
</gene>
<protein>
    <submittedName>
        <fullName evidence="1">Uncharacterized protein</fullName>
    </submittedName>
</protein>
<organism evidence="1 2">
    <name type="scientific">Lindgomyces ingoldianus</name>
    <dbReference type="NCBI Taxonomy" id="673940"/>
    <lineage>
        <taxon>Eukaryota</taxon>
        <taxon>Fungi</taxon>
        <taxon>Dikarya</taxon>
        <taxon>Ascomycota</taxon>
        <taxon>Pezizomycotina</taxon>
        <taxon>Dothideomycetes</taxon>
        <taxon>Pleosporomycetidae</taxon>
        <taxon>Pleosporales</taxon>
        <taxon>Lindgomycetaceae</taxon>
        <taxon>Lindgomyces</taxon>
    </lineage>
</organism>
<reference evidence="1" key="1">
    <citation type="journal article" date="2020" name="Stud. Mycol.">
        <title>101 Dothideomycetes genomes: a test case for predicting lifestyles and emergence of pathogens.</title>
        <authorList>
            <person name="Haridas S."/>
            <person name="Albert R."/>
            <person name="Binder M."/>
            <person name="Bloem J."/>
            <person name="Labutti K."/>
            <person name="Salamov A."/>
            <person name="Andreopoulos B."/>
            <person name="Baker S."/>
            <person name="Barry K."/>
            <person name="Bills G."/>
            <person name="Bluhm B."/>
            <person name="Cannon C."/>
            <person name="Castanera R."/>
            <person name="Culley D."/>
            <person name="Daum C."/>
            <person name="Ezra D."/>
            <person name="Gonzalez J."/>
            <person name="Henrissat B."/>
            <person name="Kuo A."/>
            <person name="Liang C."/>
            <person name="Lipzen A."/>
            <person name="Lutzoni F."/>
            <person name="Magnuson J."/>
            <person name="Mondo S."/>
            <person name="Nolan M."/>
            <person name="Ohm R."/>
            <person name="Pangilinan J."/>
            <person name="Park H.-J."/>
            <person name="Ramirez L."/>
            <person name="Alfaro M."/>
            <person name="Sun H."/>
            <person name="Tritt A."/>
            <person name="Yoshinaga Y."/>
            <person name="Zwiers L.-H."/>
            <person name="Turgeon B."/>
            <person name="Goodwin S."/>
            <person name="Spatafora J."/>
            <person name="Crous P."/>
            <person name="Grigoriev I."/>
        </authorList>
    </citation>
    <scope>NUCLEOTIDE SEQUENCE</scope>
    <source>
        <strain evidence="1">ATCC 200398</strain>
    </source>
</reference>
<accession>A0ACB6QXY4</accession>
<name>A0ACB6QXY4_9PLEO</name>
<proteinExistence type="predicted"/>
<evidence type="ECO:0000313" key="1">
    <source>
        <dbReference type="EMBL" id="KAF2471428.1"/>
    </source>
</evidence>